<dbReference type="InterPro" id="IPR000055">
    <property type="entry name" value="Restrct_endonuc_typeI_TRD"/>
</dbReference>
<dbReference type="PANTHER" id="PTHR43140:SF1">
    <property type="entry name" value="TYPE I RESTRICTION ENZYME ECOKI SPECIFICITY SUBUNIT"/>
    <property type="match status" value="1"/>
</dbReference>
<proteinExistence type="inferred from homology"/>
<keyword evidence="5" id="KW-0540">Nuclease</keyword>
<dbReference type="EC" id="3.1.21.-" evidence="5"/>
<comment type="similarity">
    <text evidence="1">Belongs to the type-I restriction system S methylase family.</text>
</comment>
<sequence length="516" mass="57834">MTKIFIFCSWDTCSHFPKALPEIGEEEKPFELPEGWEWARFDEIINQEYPISYGVLVPGESEEGGVPFVRISDIAIDNPPSLPEKNISKSVDANYARTRLNGGEILMAVVGSIGKLGVVPDSWKGANIARALCRIVPVREVSKNYILHLLKSEFMQNNFKGDTRTLAQPTLNVGLIKNSVTPIPPFKAQQRIEAKVDQLMALCDQLEQRSESQLAAHQTLVETLLATLTDSCDADELAQNWARLSTHFDTLFTTEASIDALKQTILQLAVMGKLVPQDPSDEPASALLERIAAEKALLVKEKKIKKEKPLPMIRAEEQLFELPIGWEWVRFSQVAHSRLGKMLDNAKNIGNELPYLRNTNVQWDLIELDDIKQMKIDDNEKDELALRYGDLLICEGGEPGRCAIWKHHNKEMYFQKALHRARPYQGVMAEYLQICLTNDAATGTLEQYFTGATIKHFVGAKLNEYSIPLPPTAVQKLIVAKVDELTTLCDQLKSRLQTSQQTQLALAESLVEGALA</sequence>
<dbReference type="GO" id="GO:0003677">
    <property type="term" value="F:DNA binding"/>
    <property type="evidence" value="ECO:0007669"/>
    <property type="project" value="UniProtKB-KW"/>
</dbReference>
<dbReference type="GO" id="GO:0004519">
    <property type="term" value="F:endonuclease activity"/>
    <property type="evidence" value="ECO:0007669"/>
    <property type="project" value="UniProtKB-KW"/>
</dbReference>
<reference evidence="5" key="1">
    <citation type="submission" date="2022-09" db="EMBL/GenBank/DDBJ databases">
        <title>Intensive care unit water sources are persistently colonized with multi-drug resistant bacteria and are the site of extensive horizontal gene transfer of antibiotic resistance genes.</title>
        <authorList>
            <person name="Diorio-Toth L."/>
        </authorList>
    </citation>
    <scope>NUCLEOTIDE SEQUENCE</scope>
    <source>
        <strain evidence="5">GD03710</strain>
    </source>
</reference>
<dbReference type="InterPro" id="IPR044946">
    <property type="entry name" value="Restrct_endonuc_typeI_TRD_sf"/>
</dbReference>
<dbReference type="GO" id="GO:0009307">
    <property type="term" value="P:DNA restriction-modification system"/>
    <property type="evidence" value="ECO:0007669"/>
    <property type="project" value="UniProtKB-KW"/>
</dbReference>
<evidence type="ECO:0000256" key="3">
    <source>
        <dbReference type="ARBA" id="ARBA00023125"/>
    </source>
</evidence>
<dbReference type="GO" id="GO:0016787">
    <property type="term" value="F:hydrolase activity"/>
    <property type="evidence" value="ECO:0007669"/>
    <property type="project" value="UniProtKB-KW"/>
</dbReference>
<evidence type="ECO:0000256" key="1">
    <source>
        <dbReference type="ARBA" id="ARBA00010923"/>
    </source>
</evidence>
<evidence type="ECO:0000313" key="5">
    <source>
        <dbReference type="EMBL" id="MDH1507960.1"/>
    </source>
</evidence>
<dbReference type="InterPro" id="IPR051212">
    <property type="entry name" value="Type-I_RE_S_subunit"/>
</dbReference>
<comment type="caution">
    <text evidence="5">The sequence shown here is derived from an EMBL/GenBank/DDBJ whole genome shotgun (WGS) entry which is preliminary data.</text>
</comment>
<dbReference type="Pfam" id="PF01420">
    <property type="entry name" value="Methylase_S"/>
    <property type="match status" value="2"/>
</dbReference>
<keyword evidence="3" id="KW-0238">DNA-binding</keyword>
<dbReference type="PANTHER" id="PTHR43140">
    <property type="entry name" value="TYPE-1 RESTRICTION ENZYME ECOKI SPECIFICITY PROTEIN"/>
    <property type="match status" value="1"/>
</dbReference>
<keyword evidence="5" id="KW-0378">Hydrolase</keyword>
<dbReference type="CDD" id="cd17253">
    <property type="entry name" value="RMtype1_S_Eco933I-TRD2-CR2_like"/>
    <property type="match status" value="1"/>
</dbReference>
<organism evidence="5 6">
    <name type="scientific">Aeromonas caviae</name>
    <name type="common">Aeromonas punctata</name>
    <dbReference type="NCBI Taxonomy" id="648"/>
    <lineage>
        <taxon>Bacteria</taxon>
        <taxon>Pseudomonadati</taxon>
        <taxon>Pseudomonadota</taxon>
        <taxon>Gammaproteobacteria</taxon>
        <taxon>Aeromonadales</taxon>
        <taxon>Aeromonadaceae</taxon>
        <taxon>Aeromonas</taxon>
    </lineage>
</organism>
<evidence type="ECO:0000256" key="2">
    <source>
        <dbReference type="ARBA" id="ARBA00022747"/>
    </source>
</evidence>
<name>A0AA42RDD0_AERCA</name>
<dbReference type="RefSeq" id="WP_279983141.1">
    <property type="nucleotide sequence ID" value="NZ_JAOCIZ010000196.1"/>
</dbReference>
<dbReference type="SUPFAM" id="SSF116734">
    <property type="entry name" value="DNA methylase specificity domain"/>
    <property type="match status" value="2"/>
</dbReference>
<dbReference type="AlphaFoldDB" id="A0AA42RDD0"/>
<evidence type="ECO:0000313" key="6">
    <source>
        <dbReference type="Proteomes" id="UP001161704"/>
    </source>
</evidence>
<gene>
    <name evidence="5" type="ORF">N5I20_23265</name>
</gene>
<evidence type="ECO:0000259" key="4">
    <source>
        <dbReference type="Pfam" id="PF01420"/>
    </source>
</evidence>
<dbReference type="Gene3D" id="3.90.220.20">
    <property type="entry name" value="DNA methylase specificity domains"/>
    <property type="match status" value="2"/>
</dbReference>
<accession>A0AA42RDD0</accession>
<keyword evidence="2" id="KW-0680">Restriction system</keyword>
<dbReference type="Proteomes" id="UP001161704">
    <property type="component" value="Unassembled WGS sequence"/>
</dbReference>
<feature type="domain" description="Type I restriction modification DNA specificity" evidence="4">
    <location>
        <begin position="60"/>
        <end position="214"/>
    </location>
</feature>
<dbReference type="EMBL" id="JAOCIZ010000196">
    <property type="protein sequence ID" value="MDH1507960.1"/>
    <property type="molecule type" value="Genomic_DNA"/>
</dbReference>
<feature type="domain" description="Type I restriction modification DNA specificity" evidence="4">
    <location>
        <begin position="323"/>
        <end position="496"/>
    </location>
</feature>
<keyword evidence="5" id="KW-0255">Endonuclease</keyword>
<dbReference type="CDD" id="cd17256">
    <property type="entry name" value="RMtype1_S_EcoJA65PI-TRD1-CR1_like"/>
    <property type="match status" value="1"/>
</dbReference>
<protein>
    <submittedName>
        <fullName evidence="5">Restriction endonuclease subunit S</fullName>
        <ecNumber evidence="5">3.1.21.-</ecNumber>
    </submittedName>
</protein>